<keyword evidence="5 6" id="KW-0472">Membrane</keyword>
<dbReference type="Pfam" id="PF13567">
    <property type="entry name" value="DUF4131"/>
    <property type="match status" value="1"/>
</dbReference>
<feature type="transmembrane region" description="Helical" evidence="6">
    <location>
        <begin position="283"/>
        <end position="304"/>
    </location>
</feature>
<dbReference type="EMBL" id="CP133270">
    <property type="protein sequence ID" value="WVX65947.1"/>
    <property type="molecule type" value="Genomic_DNA"/>
</dbReference>
<feature type="transmembrane region" description="Helical" evidence="6">
    <location>
        <begin position="92"/>
        <end position="112"/>
    </location>
</feature>
<dbReference type="Pfam" id="PF03772">
    <property type="entry name" value="Competence"/>
    <property type="match status" value="1"/>
</dbReference>
<keyword evidence="2" id="KW-1003">Cell membrane</keyword>
<dbReference type="RefSeq" id="WP_331256515.1">
    <property type="nucleotide sequence ID" value="NZ_CP133270.1"/>
</dbReference>
<keyword evidence="4 6" id="KW-1133">Transmembrane helix</keyword>
<evidence type="ECO:0000256" key="5">
    <source>
        <dbReference type="ARBA" id="ARBA00023136"/>
    </source>
</evidence>
<evidence type="ECO:0000256" key="1">
    <source>
        <dbReference type="ARBA" id="ARBA00004651"/>
    </source>
</evidence>
<keyword evidence="10" id="KW-1185">Reference proteome</keyword>
<sequence>MIYSKNWAVRIIPIQVYKTKTGGMVSLFFKAWTLEDFYEDKNRWFLWVPVLMGSGIAIYFALPQEPPLWVGFLGIALFSFLTWLLRNSLLRLIPLAFLALSIGFSSASYRTYSCSTRMLNYPTPPLWMEGTVSTVELKASKKGKLFQRFILSDLVSEQIEDLPQNVRLTFRGQGESLRPGMRVKVFAKLLPVQSPLAPGTYDFRRQSYFQKLGGTGFILKSPEIVNLPEASSLKEKLETLRASMTGMFIRGMSSPNGAIGAALVTGDRAAIPEPVRIYFVDSGLAHVLAISGLHLTIVAGLMFFMIRRCLSLIPAIALRYPIKKWAALATIFMTFVYLGISGFGIPAQRSTIMTTAVMVAIMLDRTAISMRSIGLAAIFIFMTIPEAILSPSFQLSFAAVVGLIGAYESVKNPFGQWIHRGGRGRKALVYFGGITFSSLIATLATIPFTIYTFNRFTLHAIEANLVAIPLVGILIMPSAVVTCLLMPFGLEWITMPIYECGISLLVDIAKTVSSWPGANIFVATPSLVFVSLFTGGSLWLLIWRTPWRYLGIAPILLSLLDLYLTKPPDILIDEKGKTMAIRLPSGEFSVSANRLKTFTSEQWQRQTASSTLVKAKDSLEKTNGGYAYKSPHGYKVLILEKESSFSCQGYDLVLSSEPLRKNCAEAPLKIDRFDVWRKGAHAIWLDPKGIRIQSVRDSQGARPWTQMAIPRKDRVGIYQ</sequence>
<feature type="transmembrane region" description="Helical" evidence="6">
    <location>
        <begin position="68"/>
        <end position="85"/>
    </location>
</feature>
<name>A0ABZ2C101_9PROT</name>
<evidence type="ECO:0000313" key="9">
    <source>
        <dbReference type="EMBL" id="WVX65947.1"/>
    </source>
</evidence>
<keyword evidence="3 6" id="KW-0812">Transmembrane</keyword>
<comment type="subcellular location">
    <subcellularLocation>
        <location evidence="1">Cell membrane</location>
        <topology evidence="1">Multi-pass membrane protein</topology>
    </subcellularLocation>
</comment>
<evidence type="ECO:0000256" key="4">
    <source>
        <dbReference type="ARBA" id="ARBA00022989"/>
    </source>
</evidence>
<dbReference type="Proteomes" id="UP001330434">
    <property type="component" value="Chromosome"/>
</dbReference>
<protein>
    <submittedName>
        <fullName evidence="9">ComEC/Rec2 family competence protein</fullName>
    </submittedName>
</protein>
<dbReference type="PANTHER" id="PTHR30619:SF1">
    <property type="entry name" value="RECOMBINATION PROTEIN 2"/>
    <property type="match status" value="1"/>
</dbReference>
<feature type="domain" description="ComEC/Rec2-related protein" evidence="7">
    <location>
        <begin position="263"/>
        <end position="545"/>
    </location>
</feature>
<gene>
    <name evidence="9" type="ORF">Bealeia1_00113</name>
</gene>
<evidence type="ECO:0000259" key="7">
    <source>
        <dbReference type="Pfam" id="PF03772"/>
    </source>
</evidence>
<feature type="transmembrane region" description="Helical" evidence="6">
    <location>
        <begin position="465"/>
        <end position="488"/>
    </location>
</feature>
<feature type="transmembrane region" description="Helical" evidence="6">
    <location>
        <begin position="325"/>
        <end position="345"/>
    </location>
</feature>
<feature type="transmembrane region" description="Helical" evidence="6">
    <location>
        <begin position="427"/>
        <end position="453"/>
    </location>
</feature>
<evidence type="ECO:0000256" key="3">
    <source>
        <dbReference type="ARBA" id="ARBA00022692"/>
    </source>
</evidence>
<evidence type="ECO:0000259" key="8">
    <source>
        <dbReference type="Pfam" id="PF13567"/>
    </source>
</evidence>
<dbReference type="NCBIfam" id="TIGR00360">
    <property type="entry name" value="ComEC_N-term"/>
    <property type="match status" value="1"/>
</dbReference>
<feature type="domain" description="DUF4131" evidence="8">
    <location>
        <begin position="65"/>
        <end position="220"/>
    </location>
</feature>
<feature type="transmembrane region" description="Helical" evidence="6">
    <location>
        <begin position="44"/>
        <end position="62"/>
    </location>
</feature>
<evidence type="ECO:0000256" key="6">
    <source>
        <dbReference type="SAM" id="Phobius"/>
    </source>
</evidence>
<dbReference type="PANTHER" id="PTHR30619">
    <property type="entry name" value="DNA INTERNALIZATION/COMPETENCE PROTEIN COMEC/REC2"/>
    <property type="match status" value="1"/>
</dbReference>
<feature type="transmembrane region" description="Helical" evidence="6">
    <location>
        <begin position="520"/>
        <end position="542"/>
    </location>
</feature>
<evidence type="ECO:0000313" key="10">
    <source>
        <dbReference type="Proteomes" id="UP001330434"/>
    </source>
</evidence>
<evidence type="ECO:0000256" key="2">
    <source>
        <dbReference type="ARBA" id="ARBA00022475"/>
    </source>
</evidence>
<organism evidence="9 10">
    <name type="scientific">Candidatus Bealeia paramacronuclearis</name>
    <dbReference type="NCBI Taxonomy" id="1921001"/>
    <lineage>
        <taxon>Bacteria</taxon>
        <taxon>Pseudomonadati</taxon>
        <taxon>Pseudomonadota</taxon>
        <taxon>Alphaproteobacteria</taxon>
        <taxon>Holosporales</taxon>
        <taxon>Holosporaceae</taxon>
        <taxon>Candidatus Bealeia</taxon>
    </lineage>
</organism>
<dbReference type="InterPro" id="IPR052159">
    <property type="entry name" value="Competence_DNA_uptake"/>
</dbReference>
<dbReference type="InterPro" id="IPR025405">
    <property type="entry name" value="DUF4131"/>
</dbReference>
<dbReference type="InterPro" id="IPR004477">
    <property type="entry name" value="ComEC_N"/>
</dbReference>
<reference evidence="9 10" key="1">
    <citation type="journal article" date="2024" name="Environ. Microbiol.">
        <title>Novel evolutionary insights on the interactions of the Holosporales (Alphaproteobacteria) with eukaryotic hosts from comparative genomics.</title>
        <authorList>
            <person name="Giovannini M."/>
            <person name="Petroni G."/>
            <person name="Castelli M."/>
        </authorList>
    </citation>
    <scope>NUCLEOTIDE SEQUENCE [LARGE SCALE GENOMIC DNA]</scope>
    <source>
        <strain evidence="9 10">US_Bl 15I1</strain>
    </source>
</reference>
<accession>A0ABZ2C101</accession>
<proteinExistence type="predicted"/>
<feature type="transmembrane region" description="Helical" evidence="6">
    <location>
        <begin position="375"/>
        <end position="407"/>
    </location>
</feature>